<reference evidence="3 4" key="1">
    <citation type="submission" date="2019-12" db="EMBL/GenBank/DDBJ databases">
        <title>Full genome sequence of a Bacillus safensis strain isolated from commercially available natto in Indonesia.</title>
        <authorList>
            <person name="Yoshida M."/>
            <person name="Uomi M."/>
            <person name="Waturangi D."/>
            <person name="Ekaputri J.J."/>
            <person name="Setiamarga D.H.E."/>
        </authorList>
    </citation>
    <scope>NUCLEOTIDE SEQUENCE [LARGE SCALE GENOMIC DNA]</scope>
    <source>
        <strain evidence="3 4">IDN1</strain>
    </source>
</reference>
<dbReference type="EMBL" id="AP021906">
    <property type="protein sequence ID" value="BBP87750.1"/>
    <property type="molecule type" value="Genomic_DNA"/>
</dbReference>
<evidence type="ECO:0000313" key="3">
    <source>
        <dbReference type="EMBL" id="BBP87750.1"/>
    </source>
</evidence>
<evidence type="ECO:0000256" key="1">
    <source>
        <dbReference type="ARBA" id="ARBA00022448"/>
    </source>
</evidence>
<feature type="transmembrane region" description="Helical" evidence="2">
    <location>
        <begin position="59"/>
        <end position="78"/>
    </location>
</feature>
<feature type="transmembrane region" description="Helical" evidence="2">
    <location>
        <begin position="31"/>
        <end position="53"/>
    </location>
</feature>
<keyword evidence="2" id="KW-1133">Transmembrane helix</keyword>
<protein>
    <recommendedName>
        <fullName evidence="5">Amino acid permease/ SLC12A domain-containing protein</fullName>
    </recommendedName>
</protein>
<dbReference type="PANTHER" id="PTHR43243:SF4">
    <property type="entry name" value="CATIONIC AMINO ACID TRANSPORTER 4"/>
    <property type="match status" value="1"/>
</dbReference>
<proteinExistence type="predicted"/>
<dbReference type="PANTHER" id="PTHR43243">
    <property type="entry name" value="INNER MEMBRANE TRANSPORTER YGJI-RELATED"/>
    <property type="match status" value="1"/>
</dbReference>
<dbReference type="Proteomes" id="UP000464658">
    <property type="component" value="Chromosome"/>
</dbReference>
<keyword evidence="2" id="KW-0812">Transmembrane</keyword>
<name>A0A5S9M2D2_BACIA</name>
<keyword evidence="1" id="KW-0813">Transport</keyword>
<keyword evidence="2" id="KW-0472">Membrane</keyword>
<gene>
    <name evidence="3" type="ORF">BsIDN1_13680</name>
</gene>
<evidence type="ECO:0000313" key="4">
    <source>
        <dbReference type="Proteomes" id="UP000464658"/>
    </source>
</evidence>
<evidence type="ECO:0008006" key="5">
    <source>
        <dbReference type="Google" id="ProtNLM"/>
    </source>
</evidence>
<dbReference type="Gene3D" id="1.20.1740.10">
    <property type="entry name" value="Amino acid/polyamine transporter I"/>
    <property type="match status" value="1"/>
</dbReference>
<accession>A0A5S9M2D2</accession>
<evidence type="ECO:0000256" key="2">
    <source>
        <dbReference type="SAM" id="Phobius"/>
    </source>
</evidence>
<dbReference type="GO" id="GO:0015171">
    <property type="term" value="F:amino acid transmembrane transporter activity"/>
    <property type="evidence" value="ECO:0007669"/>
    <property type="project" value="TreeGrafter"/>
</dbReference>
<organism evidence="3 4">
    <name type="scientific">Bacillus safensis</name>
    <dbReference type="NCBI Taxonomy" id="561879"/>
    <lineage>
        <taxon>Bacteria</taxon>
        <taxon>Bacillati</taxon>
        <taxon>Bacillota</taxon>
        <taxon>Bacilli</taxon>
        <taxon>Bacillales</taxon>
        <taxon>Bacillaceae</taxon>
        <taxon>Bacillus</taxon>
    </lineage>
</organism>
<dbReference type="AlphaFoldDB" id="A0A5S9M2D2"/>
<sequence length="79" mass="8324">MSSLFRKKSLDQLMLESQIKRLSRSLNTFDLILLGIGCVVGTGIFVITGVAAANDAGPAIIISFILAAIACALAAFLLR</sequence>